<feature type="region of interest" description="Disordered" evidence="2">
    <location>
        <begin position="207"/>
        <end position="229"/>
    </location>
</feature>
<dbReference type="Proteomes" id="UP000036681">
    <property type="component" value="Unplaced"/>
</dbReference>
<keyword evidence="3" id="KW-0812">Transmembrane</keyword>
<evidence type="ECO:0000256" key="2">
    <source>
        <dbReference type="SAM" id="MobiDB-lite"/>
    </source>
</evidence>
<keyword evidence="3" id="KW-0472">Membrane</keyword>
<dbReference type="PANTHER" id="PTHR24637:SF421">
    <property type="entry name" value="CUTICLE COLLAGEN DPY-2"/>
    <property type="match status" value="1"/>
</dbReference>
<protein>
    <submittedName>
        <fullName evidence="6">Col_cuticle_N domain-containing protein</fullName>
    </submittedName>
</protein>
<dbReference type="InterPro" id="IPR002486">
    <property type="entry name" value="Col_cuticle_N"/>
</dbReference>
<evidence type="ECO:0000256" key="3">
    <source>
        <dbReference type="SAM" id="Phobius"/>
    </source>
</evidence>
<reference evidence="6" key="1">
    <citation type="submission" date="2017-02" db="UniProtKB">
        <authorList>
            <consortium name="WormBaseParasite"/>
        </authorList>
    </citation>
    <scope>IDENTIFICATION</scope>
</reference>
<feature type="domain" description="Nematode cuticle collagen N-terminal" evidence="4">
    <location>
        <begin position="9"/>
        <end position="61"/>
    </location>
</feature>
<feature type="region of interest" description="Disordered" evidence="2">
    <location>
        <begin position="138"/>
        <end position="168"/>
    </location>
</feature>
<accession>A0A0M3HUH1</accession>
<dbReference type="PANTHER" id="PTHR24637">
    <property type="entry name" value="COLLAGEN"/>
    <property type="match status" value="1"/>
</dbReference>
<name>A0A0M3HUH1_ASCLU</name>
<feature type="transmembrane region" description="Helical" evidence="3">
    <location>
        <begin position="12"/>
        <end position="34"/>
    </location>
</feature>
<sequence>MMADLASNRVVYCCVGAVSLALAVLVVSTSLLIVSVDKLHDEIREDLVHLKNEADEMWDDLMEMEKNIAVSKVRVVRDGYERPPSYGYGYTKLKCSVSVAQYQYNYAGCCAARVEYVQYERNLPTSYACPFGQKGIPGPIGPPGEPGEDGHPGYNGEDYPSTRRSTSGDFGIPSAYGILSKPMICEPCPPGPPGYPGLKGQVGLPGRKGQKGNDGRHGIPGIPGKYGPAGEMGKRGRAGFPGVKGPNGADGISGGKGPTGAKGASGYVGVHGPRGVAGPTGSYGLPGYSGPPGKQGPKVRYHSDILYNALPLRCFLMHFDEYKSLP</sequence>
<keyword evidence="1" id="KW-0677">Repeat</keyword>
<dbReference type="Pfam" id="PF01391">
    <property type="entry name" value="Collagen"/>
    <property type="match status" value="1"/>
</dbReference>
<organism evidence="5 6">
    <name type="scientific">Ascaris lumbricoides</name>
    <name type="common">Giant roundworm</name>
    <dbReference type="NCBI Taxonomy" id="6252"/>
    <lineage>
        <taxon>Eukaryota</taxon>
        <taxon>Metazoa</taxon>
        <taxon>Ecdysozoa</taxon>
        <taxon>Nematoda</taxon>
        <taxon>Chromadorea</taxon>
        <taxon>Rhabditida</taxon>
        <taxon>Spirurina</taxon>
        <taxon>Ascaridomorpha</taxon>
        <taxon>Ascaridoidea</taxon>
        <taxon>Ascarididae</taxon>
        <taxon>Ascaris</taxon>
    </lineage>
</organism>
<dbReference type="SMART" id="SM01088">
    <property type="entry name" value="Col_cuticle_N"/>
    <property type="match status" value="1"/>
</dbReference>
<evidence type="ECO:0000313" key="5">
    <source>
        <dbReference type="Proteomes" id="UP000036681"/>
    </source>
</evidence>
<keyword evidence="3" id="KW-1133">Transmembrane helix</keyword>
<dbReference type="WBParaSite" id="ALUE_0000644101-mRNA-1">
    <property type="protein sequence ID" value="ALUE_0000644101-mRNA-1"/>
    <property type="gene ID" value="ALUE_0000644101"/>
</dbReference>
<dbReference type="AlphaFoldDB" id="A0A0M3HUH1"/>
<evidence type="ECO:0000259" key="4">
    <source>
        <dbReference type="SMART" id="SM01088"/>
    </source>
</evidence>
<evidence type="ECO:0000256" key="1">
    <source>
        <dbReference type="ARBA" id="ARBA00022737"/>
    </source>
</evidence>
<keyword evidence="5" id="KW-1185">Reference proteome</keyword>
<dbReference type="InterPro" id="IPR008160">
    <property type="entry name" value="Collagen"/>
</dbReference>
<proteinExistence type="predicted"/>
<dbReference type="GO" id="GO:0042302">
    <property type="term" value="F:structural constituent of cuticle"/>
    <property type="evidence" value="ECO:0007669"/>
    <property type="project" value="InterPro"/>
</dbReference>
<evidence type="ECO:0000313" key="6">
    <source>
        <dbReference type="WBParaSite" id="ALUE_0000644101-mRNA-1"/>
    </source>
</evidence>